<proteinExistence type="predicted"/>
<keyword evidence="3" id="KW-0547">Nucleotide-binding</keyword>
<keyword evidence="3" id="KW-0347">Helicase</keyword>
<dbReference type="InterPro" id="IPR003034">
    <property type="entry name" value="SAP_dom"/>
</dbReference>
<dbReference type="GO" id="GO:0004386">
    <property type="term" value="F:helicase activity"/>
    <property type="evidence" value="ECO:0007669"/>
    <property type="project" value="UniProtKB-KW"/>
</dbReference>
<reference evidence="4" key="1">
    <citation type="journal article" date="2019" name="Int. J. Syst. Evol. Microbiol.">
        <title>The Global Catalogue of Microorganisms (GCM) 10K type strain sequencing project: providing services to taxonomists for standard genome sequencing and annotation.</title>
        <authorList>
            <consortium name="The Broad Institute Genomics Platform"/>
            <consortium name="The Broad Institute Genome Sequencing Center for Infectious Disease"/>
            <person name="Wu L."/>
            <person name="Ma J."/>
        </authorList>
    </citation>
    <scope>NUCLEOTIDE SEQUENCE [LARGE SCALE GENOMIC DNA]</scope>
    <source>
        <strain evidence="4">CGMCC 4.7643</strain>
    </source>
</reference>
<accession>A0ABW5GHP9</accession>
<comment type="caution">
    <text evidence="3">The sequence shown here is derived from an EMBL/GenBank/DDBJ whole genome shotgun (WGS) entry which is preliminary data.</text>
</comment>
<feature type="compositionally biased region" description="Low complexity" evidence="1">
    <location>
        <begin position="660"/>
        <end position="670"/>
    </location>
</feature>
<gene>
    <name evidence="3" type="ORF">ACFSYJ_15840</name>
</gene>
<keyword evidence="3" id="KW-0067">ATP-binding</keyword>
<dbReference type="PROSITE" id="PS50800">
    <property type="entry name" value="SAP"/>
    <property type="match status" value="1"/>
</dbReference>
<evidence type="ECO:0000256" key="1">
    <source>
        <dbReference type="SAM" id="MobiDB-lite"/>
    </source>
</evidence>
<dbReference type="RefSeq" id="WP_345398619.1">
    <property type="nucleotide sequence ID" value="NZ_BAABHG010000009.1"/>
</dbReference>
<dbReference type="Proteomes" id="UP001597419">
    <property type="component" value="Unassembled WGS sequence"/>
</dbReference>
<dbReference type="Pfam" id="PF13625">
    <property type="entry name" value="Helicase_C_3"/>
    <property type="match status" value="1"/>
</dbReference>
<keyword evidence="3" id="KW-0378">Hydrolase</keyword>
<evidence type="ECO:0000313" key="4">
    <source>
        <dbReference type="Proteomes" id="UP001597419"/>
    </source>
</evidence>
<name>A0ABW5GHP9_9PSEU</name>
<feature type="domain" description="SAP" evidence="2">
    <location>
        <begin position="142"/>
        <end position="176"/>
    </location>
</feature>
<sequence>MRVSGTEDLLDWLAGLDEKQLATVLQHRPDTLLPPWPRRLDVLAARLLSSSSLSDAIGPLPTPYVQVLHAVQLCFALGHDPAPIKEVARWLGTNPATVESIVDGLRDRALAWREDEGVVLPEVLHAEGYGQYGLGRSMADMLQNLGNPDLRRLSGTLGLPQTGTKRELLENLVAFYRDGDRIRELVATAPAKARATLAEIAANGPDAEDLSIDGLTPVSAMTWAFERALLFSTYVGTGYMALEVSLALRGPDYHLPFAPDKPELPTSPGDAEHTDTLASAATLRLLDRATATLDAAAAEPLPLLKDGNVGARLIKKLAKDTGASVPEIELALDLLLETRLLVAEETGPAPSGRGRKAPPRPLGLVPNDEFARPEQAELAFLLLTAWWSPAPAAYEHDATDVAAGYRQLAVRLLAELEPGTAIADQAAFVRLAEWRAPMLDEEELDENLQAVFAEGELLGVFASGALSTVGRALDHVQTDEEQLRRAVEALVSRARTTALFGTDLTAIVPGSPGTRLTALLDRVADREAQGTATSWRFTPATVRRAFDQGATAETLLDELGSIAQGELPQPLIYLVNDVARRHGEVRVTEVASVVIGQDPATLAEIAAHRKLAKLGLRAVAPTVLTSTMDAASTLAALREAGYAPTHHEADGSVILPATAQQPRPAPAAVASTPARTVTPPPAEDPVSHASRLLAAPRSAPPLARGRLAKAFSDHRGGRLTPEQQRVCWQLEAGQPVPVRYREENGETSSLLIHAPELDGDVLDAWCVHEHEYRRLALDRLEPGMS</sequence>
<evidence type="ECO:0000313" key="3">
    <source>
        <dbReference type="EMBL" id="MFD2460084.1"/>
    </source>
</evidence>
<protein>
    <submittedName>
        <fullName evidence="3">Helicase-associated domain-containing protein</fullName>
    </submittedName>
</protein>
<dbReference type="InterPro" id="IPR032830">
    <property type="entry name" value="XPB/Ssl2_N"/>
</dbReference>
<organism evidence="3 4">
    <name type="scientific">Amycolatopsis samaneae</name>
    <dbReference type="NCBI Taxonomy" id="664691"/>
    <lineage>
        <taxon>Bacteria</taxon>
        <taxon>Bacillati</taxon>
        <taxon>Actinomycetota</taxon>
        <taxon>Actinomycetes</taxon>
        <taxon>Pseudonocardiales</taxon>
        <taxon>Pseudonocardiaceae</taxon>
        <taxon>Amycolatopsis</taxon>
    </lineage>
</organism>
<feature type="region of interest" description="Disordered" evidence="1">
    <location>
        <begin position="660"/>
        <end position="689"/>
    </location>
</feature>
<evidence type="ECO:0000259" key="2">
    <source>
        <dbReference type="PROSITE" id="PS50800"/>
    </source>
</evidence>
<keyword evidence="4" id="KW-1185">Reference proteome</keyword>
<dbReference type="EMBL" id="JBHUKU010000008">
    <property type="protein sequence ID" value="MFD2460084.1"/>
    <property type="molecule type" value="Genomic_DNA"/>
</dbReference>